<gene>
    <name evidence="2" type="ORF">SAMN04489834_1677</name>
</gene>
<organism evidence="2 3">
    <name type="scientific">Microterricola viridarii</name>
    <dbReference type="NCBI Taxonomy" id="412690"/>
    <lineage>
        <taxon>Bacteria</taxon>
        <taxon>Bacillati</taxon>
        <taxon>Actinomycetota</taxon>
        <taxon>Actinomycetes</taxon>
        <taxon>Micrococcales</taxon>
        <taxon>Microbacteriaceae</taxon>
        <taxon>Microterricola</taxon>
    </lineage>
</organism>
<name>A0A1H1T2J7_9MICO</name>
<dbReference type="STRING" id="412690.SAMN04489834_1677"/>
<dbReference type="Pfam" id="PF11903">
    <property type="entry name" value="ParD_like"/>
    <property type="match status" value="1"/>
</dbReference>
<proteinExistence type="predicted"/>
<protein>
    <submittedName>
        <fullName evidence="2">ParD-like antitoxin of type II toxin-antitoxin system</fullName>
    </submittedName>
</protein>
<reference evidence="3" key="1">
    <citation type="submission" date="2016-10" db="EMBL/GenBank/DDBJ databases">
        <authorList>
            <person name="Varghese N."/>
            <person name="Submissions S."/>
        </authorList>
    </citation>
    <scope>NUCLEOTIDE SEQUENCE [LARGE SCALE GENOMIC DNA]</scope>
    <source>
        <strain evidence="3">DSM 21772</strain>
    </source>
</reference>
<feature type="region of interest" description="Disordered" evidence="1">
    <location>
        <begin position="128"/>
        <end position="148"/>
    </location>
</feature>
<sequence>MSTTTPMRVDVDLVDAAKSVGALESRSATQQLSHWARIGRELETSPGTNHRDIQRVLAGEAGYEYDDLEERDQAVVRASWNEQIEKRRASLNFAEEFTRAGRSWTEADAQGRVVKHGSVAEAALKAEPKATGAAKATRGSRQKSASGTIRVVKASAASRALRNASASKVTIVVKDAGAPTSARARSNS</sequence>
<dbReference type="AlphaFoldDB" id="A0A1H1T2J7"/>
<evidence type="ECO:0000313" key="3">
    <source>
        <dbReference type="Proteomes" id="UP000181956"/>
    </source>
</evidence>
<accession>A0A1H1T2J7</accession>
<evidence type="ECO:0000256" key="1">
    <source>
        <dbReference type="SAM" id="MobiDB-lite"/>
    </source>
</evidence>
<keyword evidence="3" id="KW-1185">Reference proteome</keyword>
<dbReference type="Proteomes" id="UP000181956">
    <property type="component" value="Chromosome I"/>
</dbReference>
<dbReference type="EMBL" id="LT629742">
    <property type="protein sequence ID" value="SDS54452.1"/>
    <property type="molecule type" value="Genomic_DNA"/>
</dbReference>
<evidence type="ECO:0000313" key="2">
    <source>
        <dbReference type="EMBL" id="SDS54452.1"/>
    </source>
</evidence>
<dbReference type="InterPro" id="IPR021831">
    <property type="entry name" value="ParD-like"/>
</dbReference>
<dbReference type="OrthoDB" id="5422561at2"/>
<dbReference type="RefSeq" id="WP_083363623.1">
    <property type="nucleotide sequence ID" value="NZ_LT629742.1"/>
</dbReference>